<dbReference type="PANTHER" id="PTHR34596">
    <property type="entry name" value="CHITOPORIN"/>
    <property type="match status" value="1"/>
</dbReference>
<evidence type="ECO:0000256" key="3">
    <source>
        <dbReference type="ARBA" id="ARBA00022729"/>
    </source>
</evidence>
<keyword evidence="3" id="KW-0732">Signal</keyword>
<dbReference type="Pfam" id="PF03573">
    <property type="entry name" value="OprD"/>
    <property type="match status" value="1"/>
</dbReference>
<protein>
    <submittedName>
        <fullName evidence="4">Outer membrane porin</fullName>
    </submittedName>
</protein>
<dbReference type="GO" id="GO:0015288">
    <property type="term" value="F:porin activity"/>
    <property type="evidence" value="ECO:0007669"/>
    <property type="project" value="TreeGrafter"/>
</dbReference>
<evidence type="ECO:0000313" key="4">
    <source>
        <dbReference type="EMBL" id="ARD70650.1"/>
    </source>
</evidence>
<dbReference type="PANTHER" id="PTHR34596:SF2">
    <property type="entry name" value="CHITOPORIN"/>
    <property type="match status" value="1"/>
</dbReference>
<sequence>MTLFCMWKYVRSAPGYARRASAYTQPHNEKSAKTSRAFMNNKALLGLSQIVLSISAAQAAMAAEEKGEGFIEGSSLSILNRNFYFNRDFRKGQSSSTGNGYSEEWAHGVIGRFESGSARPRTITPSSAAP</sequence>
<proteinExistence type="inferred from homology"/>
<dbReference type="InterPro" id="IPR005318">
    <property type="entry name" value="OM_porin_bac"/>
</dbReference>
<organism evidence="4">
    <name type="scientific">Pseudomonas aeruginosa</name>
    <dbReference type="NCBI Taxonomy" id="287"/>
    <lineage>
        <taxon>Bacteria</taxon>
        <taxon>Pseudomonadati</taxon>
        <taxon>Pseudomonadota</taxon>
        <taxon>Gammaproteobacteria</taxon>
        <taxon>Pseudomonadales</taxon>
        <taxon>Pseudomonadaceae</taxon>
        <taxon>Pseudomonas</taxon>
    </lineage>
</organism>
<dbReference type="Gene3D" id="2.40.160.10">
    <property type="entry name" value="Porin"/>
    <property type="match status" value="1"/>
</dbReference>
<reference evidence="4" key="1">
    <citation type="submission" date="2017-01" db="EMBL/GenBank/DDBJ databases">
        <title>Complete nucleotide sequence of an IncP-2 blaVIM-2-harboring megaplasmid from Pseudomonas aeruginosa.</title>
        <authorList>
            <person name="Botelho J."/>
            <person name="Grosso F."/>
            <person name="Mabrouk A."/>
            <person name="Peixe L."/>
        </authorList>
    </citation>
    <scope>NUCLEOTIDE SEQUENCE</scope>
    <source>
        <strain evidence="4">FFUP_PS_37</strain>
        <plasmid evidence="4">pJB37</plasmid>
    </source>
</reference>
<dbReference type="EMBL" id="KY494864">
    <property type="protein sequence ID" value="ARD70650.1"/>
    <property type="molecule type" value="Genomic_DNA"/>
</dbReference>
<geneLocation type="plasmid" evidence="4">
    <name>pJB37</name>
</geneLocation>
<keyword evidence="4" id="KW-0614">Plasmid</keyword>
<evidence type="ECO:0000256" key="1">
    <source>
        <dbReference type="ARBA" id="ARBA00009075"/>
    </source>
</evidence>
<keyword evidence="2" id="KW-0813">Transport</keyword>
<accession>A0A1V0M6Z9</accession>
<comment type="similarity">
    <text evidence="1">Belongs to the outer membrane porin (Opr) (TC 1.B.25) family.</text>
</comment>
<dbReference type="AlphaFoldDB" id="A0A1V0M6Z9"/>
<name>A0A1V0M6Z9_PSEAI</name>
<dbReference type="GO" id="GO:0016020">
    <property type="term" value="C:membrane"/>
    <property type="evidence" value="ECO:0007669"/>
    <property type="project" value="InterPro"/>
</dbReference>
<evidence type="ECO:0000256" key="2">
    <source>
        <dbReference type="ARBA" id="ARBA00022448"/>
    </source>
</evidence>
<dbReference type="InterPro" id="IPR023614">
    <property type="entry name" value="Porin_dom_sf"/>
</dbReference>